<evidence type="ECO:0000256" key="3">
    <source>
        <dbReference type="ARBA" id="ARBA00022485"/>
    </source>
</evidence>
<protein>
    <submittedName>
        <fullName evidence="11">YjjW family glycine radical enzyme activase</fullName>
    </submittedName>
</protein>
<dbReference type="PANTHER" id="PTHR30352">
    <property type="entry name" value="PYRUVATE FORMATE-LYASE-ACTIVATING ENZYME"/>
    <property type="match status" value="1"/>
</dbReference>
<dbReference type="GO" id="GO:0051539">
    <property type="term" value="F:4 iron, 4 sulfur cluster binding"/>
    <property type="evidence" value="ECO:0007669"/>
    <property type="project" value="UniProtKB-KW"/>
</dbReference>
<dbReference type="InterPro" id="IPR001989">
    <property type="entry name" value="Radical_activat_CS"/>
</dbReference>
<dbReference type="PANTHER" id="PTHR30352:SF13">
    <property type="entry name" value="GLYCYL-RADICAL ENZYME ACTIVATING ENZYME YJJW-RELATED"/>
    <property type="match status" value="1"/>
</dbReference>
<dbReference type="GO" id="GO:0016491">
    <property type="term" value="F:oxidoreductase activity"/>
    <property type="evidence" value="ECO:0007669"/>
    <property type="project" value="UniProtKB-KW"/>
</dbReference>
<dbReference type="AlphaFoldDB" id="A0A9E7D3U0"/>
<dbReference type="InterPro" id="IPR013785">
    <property type="entry name" value="Aldolase_TIM"/>
</dbReference>
<keyword evidence="8" id="KW-0411">Iron-sulfur</keyword>
<evidence type="ECO:0000313" key="12">
    <source>
        <dbReference type="Proteomes" id="UP000831562"/>
    </source>
</evidence>
<gene>
    <name evidence="11" type="ORF">M3I19_01110</name>
</gene>
<evidence type="ECO:0000256" key="6">
    <source>
        <dbReference type="ARBA" id="ARBA00023002"/>
    </source>
</evidence>
<dbReference type="PROSITE" id="PS51379">
    <property type="entry name" value="4FE4S_FER_2"/>
    <property type="match status" value="1"/>
</dbReference>
<keyword evidence="6" id="KW-0560">Oxidoreductase</keyword>
<evidence type="ECO:0000259" key="9">
    <source>
        <dbReference type="PROSITE" id="PS51379"/>
    </source>
</evidence>
<dbReference type="InterPro" id="IPR023912">
    <property type="entry name" value="YjjW_bact"/>
</dbReference>
<dbReference type="InterPro" id="IPR040074">
    <property type="entry name" value="BssD/PflA/YjjW"/>
</dbReference>
<dbReference type="SFLD" id="SFLDS00029">
    <property type="entry name" value="Radical_SAM"/>
    <property type="match status" value="1"/>
</dbReference>
<comment type="cofactor">
    <cofactor evidence="1">
        <name>[4Fe-4S] cluster</name>
        <dbReference type="ChEBI" id="CHEBI:49883"/>
    </cofactor>
</comment>
<accession>A0A9E7D3U0</accession>
<keyword evidence="5" id="KW-0479">Metal-binding</keyword>
<feature type="domain" description="Radical SAM core" evidence="10">
    <location>
        <begin position="51"/>
        <end position="309"/>
    </location>
</feature>
<dbReference type="SFLD" id="SFLDF00392">
    <property type="entry name" value="YjjI_activase"/>
    <property type="match status" value="1"/>
</dbReference>
<dbReference type="InterPro" id="IPR007197">
    <property type="entry name" value="rSAM"/>
</dbReference>
<dbReference type="EMBL" id="CP097092">
    <property type="protein sequence ID" value="UQF78327.1"/>
    <property type="molecule type" value="Genomic_DNA"/>
</dbReference>
<evidence type="ECO:0000256" key="4">
    <source>
        <dbReference type="ARBA" id="ARBA00022691"/>
    </source>
</evidence>
<dbReference type="SFLD" id="SFLDG01066">
    <property type="entry name" value="organic_radical-activating_enz"/>
    <property type="match status" value="1"/>
</dbReference>
<dbReference type="InterPro" id="IPR017896">
    <property type="entry name" value="4Fe4S_Fe-S-bd"/>
</dbReference>
<dbReference type="Proteomes" id="UP000831562">
    <property type="component" value="Chromosome"/>
</dbReference>
<dbReference type="PROSITE" id="PS51918">
    <property type="entry name" value="RADICAL_SAM"/>
    <property type="match status" value="1"/>
</dbReference>
<dbReference type="NCBIfam" id="TIGR04041">
    <property type="entry name" value="activase_YjjW"/>
    <property type="match status" value="1"/>
</dbReference>
<dbReference type="Gene3D" id="3.30.70.20">
    <property type="match status" value="1"/>
</dbReference>
<keyword evidence="4" id="KW-0949">S-adenosyl-L-methionine</keyword>
<dbReference type="InterPro" id="IPR058240">
    <property type="entry name" value="rSAM_sf"/>
</dbReference>
<dbReference type="CDD" id="cd01335">
    <property type="entry name" value="Radical_SAM"/>
    <property type="match status" value="1"/>
</dbReference>
<dbReference type="PROSITE" id="PS01087">
    <property type="entry name" value="RADICAL_ACTIVATING"/>
    <property type="match status" value="1"/>
</dbReference>
<organism evidence="11 12">
    <name type="scientific">Lancefieldella parvula</name>
    <dbReference type="NCBI Taxonomy" id="1382"/>
    <lineage>
        <taxon>Bacteria</taxon>
        <taxon>Bacillati</taxon>
        <taxon>Actinomycetota</taxon>
        <taxon>Coriobacteriia</taxon>
        <taxon>Coriobacteriales</taxon>
        <taxon>Atopobiaceae</taxon>
        <taxon>Lancefieldella</taxon>
    </lineage>
</organism>
<evidence type="ECO:0000313" key="11">
    <source>
        <dbReference type="EMBL" id="UQF78327.1"/>
    </source>
</evidence>
<proteinExistence type="inferred from homology"/>
<dbReference type="SUPFAM" id="SSF102114">
    <property type="entry name" value="Radical SAM enzymes"/>
    <property type="match status" value="1"/>
</dbReference>
<dbReference type="Pfam" id="PF04055">
    <property type="entry name" value="Radical_SAM"/>
    <property type="match status" value="1"/>
</dbReference>
<dbReference type="InterPro" id="IPR034457">
    <property type="entry name" value="Organic_radical-activating"/>
</dbReference>
<keyword evidence="3" id="KW-0004">4Fe-4S</keyword>
<dbReference type="InterPro" id="IPR017900">
    <property type="entry name" value="4Fe4S_Fe_S_CS"/>
</dbReference>
<evidence type="ECO:0000259" key="10">
    <source>
        <dbReference type="PROSITE" id="PS51918"/>
    </source>
</evidence>
<evidence type="ECO:0000256" key="8">
    <source>
        <dbReference type="ARBA" id="ARBA00023014"/>
    </source>
</evidence>
<dbReference type="SFLD" id="SFLDG01118">
    <property type="entry name" value="activating_enzymes__group_2"/>
    <property type="match status" value="1"/>
</dbReference>
<keyword evidence="7" id="KW-0408">Iron</keyword>
<dbReference type="PROSITE" id="PS00198">
    <property type="entry name" value="4FE4S_FER_1"/>
    <property type="match status" value="1"/>
</dbReference>
<evidence type="ECO:0000256" key="5">
    <source>
        <dbReference type="ARBA" id="ARBA00022723"/>
    </source>
</evidence>
<comment type="similarity">
    <text evidence="2">Belongs to the organic radical-activating enzymes family.</text>
</comment>
<dbReference type="SUPFAM" id="SSF54862">
    <property type="entry name" value="4Fe-4S ferredoxins"/>
    <property type="match status" value="1"/>
</dbReference>
<evidence type="ECO:0000256" key="1">
    <source>
        <dbReference type="ARBA" id="ARBA00001966"/>
    </source>
</evidence>
<name>A0A9E7D3U0_9ACTN</name>
<dbReference type="Gene3D" id="3.20.20.70">
    <property type="entry name" value="Aldolase class I"/>
    <property type="match status" value="1"/>
</dbReference>
<reference evidence="11" key="1">
    <citation type="submission" date="2022-05" db="EMBL/GenBank/DDBJ databases">
        <title>Using nanopore sequencing to obtain complete genomes from saliva samples.</title>
        <authorList>
            <person name="Baker J.L."/>
        </authorList>
    </citation>
    <scope>NUCLEOTIDE SEQUENCE</scope>
    <source>
        <strain evidence="11">JCVI-JB-Lp32</strain>
    </source>
</reference>
<feature type="domain" description="4Fe-4S ferredoxin-type" evidence="9">
    <location>
        <begin position="73"/>
        <end position="101"/>
    </location>
</feature>
<evidence type="ECO:0000256" key="7">
    <source>
        <dbReference type="ARBA" id="ARBA00023004"/>
    </source>
</evidence>
<dbReference type="GO" id="GO:0046872">
    <property type="term" value="F:metal ion binding"/>
    <property type="evidence" value="ECO:0007669"/>
    <property type="project" value="UniProtKB-KW"/>
</dbReference>
<sequence>MTFTATETTLGATCAATPRPAATSDATSNSGAAHPTGCVAPVNKIIPFSLVDGPGSRTAVFLQGCNIRCAYCHNPETQVECISCQACVKPCPAHALSVADGKVVWDNSICINCDNCIKVCQHKSTPKIELLSAREVADRCISNMPFIRGITTSGGECMLRPDFLYELFTYCNAAGLSCLIDSNGTIDFTEYRDLLDLSSGVMLDVKAWDDQWFEHLTGENGVTVRKNLAFLAEQNKLEEVRVIVTEGWNDAEDAVDGIATTLGEKVGQTRIRLMKFRRFGVRGPMEKSPSPSDERMQAIESQARSLGFGKVVVS</sequence>
<evidence type="ECO:0000256" key="2">
    <source>
        <dbReference type="ARBA" id="ARBA00009777"/>
    </source>
</evidence>